<accession>A0ABY5API7</accession>
<keyword evidence="3" id="KW-1185">Reference proteome</keyword>
<reference evidence="2" key="1">
    <citation type="submission" date="2022-06" db="EMBL/GenBank/DDBJ databases">
        <title>Genome sequence of Phormidium yuhuli AB48 isolated from an industrial photobioreactor environment.</title>
        <authorList>
            <person name="Qiu Y."/>
            <person name="Noonan A.J.C."/>
            <person name="Dofher K."/>
            <person name="Koch M."/>
            <person name="Kieft B."/>
            <person name="Lin X."/>
            <person name="Ziels R.M."/>
            <person name="Hallam S.J."/>
        </authorList>
    </citation>
    <scope>NUCLEOTIDE SEQUENCE</scope>
    <source>
        <strain evidence="2">AB48</strain>
    </source>
</reference>
<feature type="transmembrane region" description="Helical" evidence="1">
    <location>
        <begin position="114"/>
        <end position="132"/>
    </location>
</feature>
<dbReference type="InterPro" id="IPR025067">
    <property type="entry name" value="DUF4079"/>
</dbReference>
<keyword evidence="1" id="KW-0472">Membrane</keyword>
<organism evidence="2 3">
    <name type="scientific">Phormidium yuhuli AB48</name>
    <dbReference type="NCBI Taxonomy" id="2940671"/>
    <lineage>
        <taxon>Bacteria</taxon>
        <taxon>Bacillati</taxon>
        <taxon>Cyanobacteriota</taxon>
        <taxon>Cyanophyceae</taxon>
        <taxon>Oscillatoriophycideae</taxon>
        <taxon>Oscillatoriales</taxon>
        <taxon>Oscillatoriaceae</taxon>
        <taxon>Phormidium</taxon>
        <taxon>Phormidium yuhuli</taxon>
    </lineage>
</organism>
<feature type="transmembrane region" description="Helical" evidence="1">
    <location>
        <begin position="144"/>
        <end position="168"/>
    </location>
</feature>
<sequence>MIPFDITLASALGEQVSDLLEPIAAQFRSLNIPAPITHWGHPVMMGIVALAMGSATALTGWKGRLAEDKEESQKNRSAHSKISKFMAFFMMLGYTGGVLSLVMQQQPILESPHFWTGSMVVALLVLQSLTSFKGFWGTANLRLVHAYIGSSLMVLLVVHAILGIRLGLSI</sequence>
<feature type="transmembrane region" description="Helical" evidence="1">
    <location>
        <begin position="39"/>
        <end position="61"/>
    </location>
</feature>
<dbReference type="PANTHER" id="PTHR36738">
    <property type="entry name" value="EXPRESSED PROTEIN"/>
    <property type="match status" value="1"/>
</dbReference>
<dbReference type="PANTHER" id="PTHR36738:SF1">
    <property type="entry name" value="EXPRESSED PROTEIN"/>
    <property type="match status" value="1"/>
</dbReference>
<dbReference type="Pfam" id="PF13301">
    <property type="entry name" value="DUF4079"/>
    <property type="match status" value="1"/>
</dbReference>
<gene>
    <name evidence="2" type="ORF">NEA10_20155</name>
</gene>
<dbReference type="Proteomes" id="UP001056708">
    <property type="component" value="Chromosome"/>
</dbReference>
<feature type="transmembrane region" description="Helical" evidence="1">
    <location>
        <begin position="82"/>
        <end position="102"/>
    </location>
</feature>
<evidence type="ECO:0000313" key="3">
    <source>
        <dbReference type="Proteomes" id="UP001056708"/>
    </source>
</evidence>
<evidence type="ECO:0000256" key="1">
    <source>
        <dbReference type="SAM" id="Phobius"/>
    </source>
</evidence>
<evidence type="ECO:0000313" key="2">
    <source>
        <dbReference type="EMBL" id="USR91108.1"/>
    </source>
</evidence>
<dbReference type="EMBL" id="CP098611">
    <property type="protein sequence ID" value="USR91108.1"/>
    <property type="molecule type" value="Genomic_DNA"/>
</dbReference>
<keyword evidence="1" id="KW-1133">Transmembrane helix</keyword>
<proteinExistence type="predicted"/>
<keyword evidence="1" id="KW-0812">Transmembrane</keyword>
<name>A0ABY5API7_9CYAN</name>
<protein>
    <submittedName>
        <fullName evidence="2">DUF4079 domain-containing protein</fullName>
    </submittedName>
</protein>
<dbReference type="RefSeq" id="WP_252663140.1">
    <property type="nucleotide sequence ID" value="NZ_CP098611.1"/>
</dbReference>